<evidence type="ECO:0000256" key="1">
    <source>
        <dbReference type="SAM" id="MobiDB-lite"/>
    </source>
</evidence>
<reference evidence="2 3" key="1">
    <citation type="submission" date="2015-05" db="EMBL/GenBank/DDBJ databases">
        <authorList>
            <person name="Wang D.B."/>
            <person name="Wang M."/>
        </authorList>
    </citation>
    <scope>NUCLEOTIDE SEQUENCE [LARGE SCALE GENOMIC DNA]</scope>
    <source>
        <strain evidence="2">VL1</strain>
    </source>
</reference>
<sequence length="121" mass="15196">VEGPRRHWRQEVLRPCPDFGGQRRRLAVLQPLRHHRQRGLGLQGPYLRLWQQHRCCHHLCRHRHRHPVRRSHDLRVHRRDHHLVPRDHHYRRRQAHHLGRCPQEQHQRRRSRAHHPHHSRR</sequence>
<dbReference type="Proteomes" id="UP000044602">
    <property type="component" value="Unassembled WGS sequence"/>
</dbReference>
<proteinExistence type="predicted"/>
<dbReference type="AlphaFoldDB" id="A0A0G4MKT3"/>
<gene>
    <name evidence="2" type="ORF">BN1708_019626</name>
</gene>
<feature type="compositionally biased region" description="Basic residues" evidence="1">
    <location>
        <begin position="107"/>
        <end position="121"/>
    </location>
</feature>
<evidence type="ECO:0000313" key="2">
    <source>
        <dbReference type="EMBL" id="CRK34841.1"/>
    </source>
</evidence>
<evidence type="ECO:0000313" key="3">
    <source>
        <dbReference type="Proteomes" id="UP000044602"/>
    </source>
</evidence>
<feature type="region of interest" description="Disordered" evidence="1">
    <location>
        <begin position="67"/>
        <end position="121"/>
    </location>
</feature>
<accession>A0A0G4MKT3</accession>
<keyword evidence="3" id="KW-1185">Reference proteome</keyword>
<protein>
    <submittedName>
        <fullName evidence="2">Uncharacterized protein</fullName>
    </submittedName>
</protein>
<name>A0A0G4MKT3_VERLO</name>
<feature type="non-terminal residue" evidence="2">
    <location>
        <position position="1"/>
    </location>
</feature>
<dbReference type="EMBL" id="CVQH01023241">
    <property type="protein sequence ID" value="CRK34841.1"/>
    <property type="molecule type" value="Genomic_DNA"/>
</dbReference>
<feature type="non-terminal residue" evidence="2">
    <location>
        <position position="121"/>
    </location>
</feature>
<feature type="compositionally biased region" description="Basic residues" evidence="1">
    <location>
        <begin position="88"/>
        <end position="99"/>
    </location>
</feature>
<organism evidence="2 3">
    <name type="scientific">Verticillium longisporum</name>
    <name type="common">Verticillium dahliae var. longisporum</name>
    <dbReference type="NCBI Taxonomy" id="100787"/>
    <lineage>
        <taxon>Eukaryota</taxon>
        <taxon>Fungi</taxon>
        <taxon>Dikarya</taxon>
        <taxon>Ascomycota</taxon>
        <taxon>Pezizomycotina</taxon>
        <taxon>Sordariomycetes</taxon>
        <taxon>Hypocreomycetidae</taxon>
        <taxon>Glomerellales</taxon>
        <taxon>Plectosphaerellaceae</taxon>
        <taxon>Verticillium</taxon>
    </lineage>
</organism>